<keyword evidence="6" id="KW-0862">Zinc</keyword>
<dbReference type="Pfam" id="PF16916">
    <property type="entry name" value="ZT_dimer"/>
    <property type="match status" value="1"/>
</dbReference>
<keyword evidence="4" id="KW-0410">Iron transport</keyword>
<dbReference type="PANTHER" id="PTHR43840:SF15">
    <property type="entry name" value="MITOCHONDRIAL METAL TRANSPORTER 1-RELATED"/>
    <property type="match status" value="1"/>
</dbReference>
<organism evidence="13 14">
    <name type="scientific">Klebsiella pneumoniae 30684/NJST258_2</name>
    <dbReference type="NCBI Taxonomy" id="1420013"/>
    <lineage>
        <taxon>Bacteria</taxon>
        <taxon>Pseudomonadati</taxon>
        <taxon>Pseudomonadota</taxon>
        <taxon>Gammaproteobacteria</taxon>
        <taxon>Enterobacterales</taxon>
        <taxon>Enterobacteriaceae</taxon>
        <taxon>Klebsiella/Raoultella group</taxon>
        <taxon>Klebsiella</taxon>
        <taxon>Klebsiella pneumoniae complex</taxon>
    </lineage>
</organism>
<evidence type="ECO:0000256" key="8">
    <source>
        <dbReference type="ARBA" id="ARBA00022989"/>
    </source>
</evidence>
<evidence type="ECO:0000313" key="14">
    <source>
        <dbReference type="Proteomes" id="UP000019586"/>
    </source>
</evidence>
<keyword evidence="3" id="KW-0813">Transport</keyword>
<dbReference type="InterPro" id="IPR036837">
    <property type="entry name" value="Cation_efflux_CTD_sf"/>
</dbReference>
<evidence type="ECO:0000256" key="7">
    <source>
        <dbReference type="ARBA" id="ARBA00022906"/>
    </source>
</evidence>
<proteinExistence type="inferred from homology"/>
<evidence type="ECO:0000256" key="6">
    <source>
        <dbReference type="ARBA" id="ARBA00022833"/>
    </source>
</evidence>
<dbReference type="GO" id="GO:0016020">
    <property type="term" value="C:membrane"/>
    <property type="evidence" value="ECO:0007669"/>
    <property type="project" value="UniProtKB-SubCell"/>
</dbReference>
<gene>
    <name evidence="13" type="ORF">KPNJ2_02610</name>
</gene>
<accession>W8UJZ3</accession>
<dbReference type="GO" id="GO:0006826">
    <property type="term" value="P:iron ion transport"/>
    <property type="evidence" value="ECO:0007669"/>
    <property type="project" value="UniProtKB-KW"/>
</dbReference>
<dbReference type="SUPFAM" id="SSF161111">
    <property type="entry name" value="Cation efflux protein transmembrane domain-like"/>
    <property type="match status" value="1"/>
</dbReference>
<dbReference type="KEGG" id="kps:KPNJ2_02610"/>
<evidence type="ECO:0000313" key="13">
    <source>
        <dbReference type="EMBL" id="AHM79390.1"/>
    </source>
</evidence>
<keyword evidence="7" id="KW-0864">Zinc transport</keyword>
<dbReference type="InterPro" id="IPR058533">
    <property type="entry name" value="Cation_efflux_TM"/>
</dbReference>
<dbReference type="AlphaFoldDB" id="W8UJZ3"/>
<keyword evidence="7" id="KW-0406">Ion transport</keyword>
<keyword evidence="8 10" id="KW-1133">Transmembrane helix</keyword>
<dbReference type="InterPro" id="IPR027469">
    <property type="entry name" value="Cation_efflux_TMD_sf"/>
</dbReference>
<keyword evidence="5 10" id="KW-0812">Transmembrane</keyword>
<dbReference type="Gene3D" id="3.30.70.1350">
    <property type="entry name" value="Cation efflux protein, cytoplasmic domain"/>
    <property type="match status" value="1"/>
</dbReference>
<keyword evidence="9 10" id="KW-0472">Membrane</keyword>
<dbReference type="PANTHER" id="PTHR43840">
    <property type="entry name" value="MITOCHONDRIAL METAL TRANSPORTER 1-RELATED"/>
    <property type="match status" value="1"/>
</dbReference>
<evidence type="ECO:0000256" key="3">
    <source>
        <dbReference type="ARBA" id="ARBA00022448"/>
    </source>
</evidence>
<evidence type="ECO:0000256" key="9">
    <source>
        <dbReference type="ARBA" id="ARBA00023136"/>
    </source>
</evidence>
<feature type="transmembrane region" description="Helical" evidence="10">
    <location>
        <begin position="48"/>
        <end position="67"/>
    </location>
</feature>
<name>W8UJZ3_KLEPN</name>
<sequence>MAFILLSINSVCQFILLAHKGREIMTQHNFENDNKYHERSVQARKSTLVSVVVNIFLSALQVVVGIFSGSQGLIADGMHSFSDLVADGVVLMANKKSRRPSDHDHHYGHWRYENGASLIIGAMLLLVGGGMLWSAAGHLAQPQTIPPVHSAALWMALVALAVKEGLFRYMLAAARRLNSSLLIANAWHARSDAASSLVVALGIIGNLAGFAWFDPLAALAVGLLIARMGYRFAVSALHDLMDRAVDEEMQQAIADTLRTTPGVAGLHDLKTRKAGDLVLVDVHLEVAGEMSVAEGHQIARHARERVLAQHPVLNVMVHLDPCEAQGLTKAV</sequence>
<dbReference type="SUPFAM" id="SSF160240">
    <property type="entry name" value="Cation efflux protein cytoplasmic domain-like"/>
    <property type="match status" value="1"/>
</dbReference>
<dbReference type="NCBIfam" id="TIGR01297">
    <property type="entry name" value="CDF"/>
    <property type="match status" value="1"/>
</dbReference>
<protein>
    <submittedName>
        <fullName evidence="13">Cobalt-zinc-cadmium resistance protein czcD</fullName>
    </submittedName>
</protein>
<feature type="domain" description="Cation efflux protein cytoplasmic" evidence="12">
    <location>
        <begin position="246"/>
        <end position="322"/>
    </location>
</feature>
<feature type="domain" description="Cation efflux protein transmembrane" evidence="11">
    <location>
        <begin position="48"/>
        <end position="241"/>
    </location>
</feature>
<dbReference type="Gene3D" id="1.20.1510.10">
    <property type="entry name" value="Cation efflux protein transmembrane domain"/>
    <property type="match status" value="1"/>
</dbReference>
<feature type="transmembrane region" description="Helical" evidence="10">
    <location>
        <begin position="151"/>
        <end position="171"/>
    </location>
</feature>
<evidence type="ECO:0000256" key="2">
    <source>
        <dbReference type="ARBA" id="ARBA00010212"/>
    </source>
</evidence>
<dbReference type="FunFam" id="1.20.1510.10:FF:000006">
    <property type="entry name" value="Divalent cation efflux transporter"/>
    <property type="match status" value="1"/>
</dbReference>
<dbReference type="Pfam" id="PF01545">
    <property type="entry name" value="Cation_efflux"/>
    <property type="match status" value="1"/>
</dbReference>
<dbReference type="InterPro" id="IPR027470">
    <property type="entry name" value="Cation_efflux_CTD"/>
</dbReference>
<dbReference type="HOGENOM" id="CLU_013430_3_3_6"/>
<evidence type="ECO:0000259" key="11">
    <source>
        <dbReference type="Pfam" id="PF01545"/>
    </source>
</evidence>
<dbReference type="PATRIC" id="fig|1420013.3.peg.2460"/>
<evidence type="ECO:0000256" key="10">
    <source>
        <dbReference type="SAM" id="Phobius"/>
    </source>
</evidence>
<evidence type="ECO:0000259" key="12">
    <source>
        <dbReference type="Pfam" id="PF16916"/>
    </source>
</evidence>
<reference evidence="13 14" key="1">
    <citation type="journal article" date="2014" name="Proc. Natl. Acad. Sci. U.S.A.">
        <title>Molecular dissection of the evolution of carbapenem-resistant multilocus sequence type 258 Klebsiella pneumoniae.</title>
        <authorList>
            <person name="Deleo F.R."/>
            <person name="Chen L."/>
            <person name="Porcella S.F."/>
            <person name="Martens C.A."/>
            <person name="Kobayashi S.D."/>
            <person name="Porter A.R."/>
            <person name="Chavda K.D."/>
            <person name="Jacobs M.R."/>
            <person name="Mathema B."/>
            <person name="Olsen R.J."/>
            <person name="Bonomo R.A."/>
            <person name="Musser J.M."/>
            <person name="Kreiswirth B.N."/>
        </authorList>
    </citation>
    <scope>NUCLEOTIDE SEQUENCE [LARGE SCALE GENOMIC DNA]</scope>
    <source>
        <strain evidence="13">30684/NJST258_2</strain>
    </source>
</reference>
<dbReference type="InterPro" id="IPR050291">
    <property type="entry name" value="CDF_Transporter"/>
</dbReference>
<evidence type="ECO:0000256" key="5">
    <source>
        <dbReference type="ARBA" id="ARBA00022692"/>
    </source>
</evidence>
<dbReference type="GO" id="GO:0006829">
    <property type="term" value="P:zinc ion transport"/>
    <property type="evidence" value="ECO:0007669"/>
    <property type="project" value="UniProtKB-KW"/>
</dbReference>
<dbReference type="GO" id="GO:0008324">
    <property type="term" value="F:monoatomic cation transmembrane transporter activity"/>
    <property type="evidence" value="ECO:0007669"/>
    <property type="project" value="InterPro"/>
</dbReference>
<feature type="transmembrane region" description="Helical" evidence="10">
    <location>
        <begin position="115"/>
        <end position="136"/>
    </location>
</feature>
<dbReference type="EMBL" id="CP006918">
    <property type="protein sequence ID" value="AHM79390.1"/>
    <property type="molecule type" value="Genomic_DNA"/>
</dbReference>
<dbReference type="Proteomes" id="UP000019586">
    <property type="component" value="Chromosome"/>
</dbReference>
<dbReference type="InterPro" id="IPR002524">
    <property type="entry name" value="Cation_efflux"/>
</dbReference>
<keyword evidence="4" id="KW-0408">Iron</keyword>
<evidence type="ECO:0000256" key="1">
    <source>
        <dbReference type="ARBA" id="ARBA00004141"/>
    </source>
</evidence>
<comment type="similarity">
    <text evidence="2">Belongs to the cation diffusion facilitator (CDF) transporter (TC 2.A.4) family. FieF subfamily.</text>
</comment>
<evidence type="ECO:0000256" key="4">
    <source>
        <dbReference type="ARBA" id="ARBA00022496"/>
    </source>
</evidence>
<comment type="subcellular location">
    <subcellularLocation>
        <location evidence="1">Membrane</location>
        <topology evidence="1">Multi-pass membrane protein</topology>
    </subcellularLocation>
</comment>